<feature type="compositionally biased region" description="Basic and acidic residues" evidence="1">
    <location>
        <begin position="63"/>
        <end position="72"/>
    </location>
</feature>
<feature type="region of interest" description="Disordered" evidence="1">
    <location>
        <begin position="1"/>
        <end position="91"/>
    </location>
</feature>
<proteinExistence type="predicted"/>
<feature type="region of interest" description="Disordered" evidence="1">
    <location>
        <begin position="123"/>
        <end position="143"/>
    </location>
</feature>
<dbReference type="EMBL" id="GEBQ01026718">
    <property type="protein sequence ID" value="JAT13259.1"/>
    <property type="molecule type" value="Transcribed_RNA"/>
</dbReference>
<feature type="region of interest" description="Disordered" evidence="1">
    <location>
        <begin position="321"/>
        <end position="342"/>
    </location>
</feature>
<accession>A0A1B6KP82</accession>
<feature type="compositionally biased region" description="Basic and acidic residues" evidence="1">
    <location>
        <begin position="36"/>
        <end position="50"/>
    </location>
</feature>
<evidence type="ECO:0000313" key="2">
    <source>
        <dbReference type="EMBL" id="JAT13259.1"/>
    </source>
</evidence>
<gene>
    <name evidence="2" type="ORF">g.35994</name>
</gene>
<protein>
    <submittedName>
        <fullName evidence="2">Uncharacterized protein</fullName>
    </submittedName>
</protein>
<dbReference type="AlphaFoldDB" id="A0A1B6KP82"/>
<sequence>MAFRERRNQCIARRNSKPIEENGSGLKSKVLLGINENKRRESNIGVREEGSENPNEAVELGFEVDKLKEPKANKKTKSLSKSNENKETDVPKLAEKHGIREKAMRIFRAIRDRKQSIPKKKTKPIEENGFKPKRFLGTNNSRRPETNIDVKEEISDNPNYVELGVGIGKLEETNKKKKRTSISKSDKKVKTGALKLVEKCVEKDLVDVMKCEEDFDKKIGGITDPLLTNIIVMNTSKKNRDTVQGALNPEIKIKSKEFLKLRDLKDEIGTFKITLNQKELINNENCWVDLQSKPILDTLDGERNSIRSEIKGDKTLKQLREEPRSKLQESEEEAQRDSKSRERLTGNVNEFFPLMHKNLQSKEKIFELFSGSAVAVKEEQGKINVIGRKVEEEKIYV</sequence>
<name>A0A1B6KP82_9HEMI</name>
<evidence type="ECO:0000256" key="1">
    <source>
        <dbReference type="SAM" id="MobiDB-lite"/>
    </source>
</evidence>
<reference evidence="2" key="1">
    <citation type="submission" date="2015-11" db="EMBL/GenBank/DDBJ databases">
        <title>De novo transcriptome assembly of four potential Pierce s Disease insect vectors from Arizona vineyards.</title>
        <authorList>
            <person name="Tassone E.E."/>
        </authorList>
    </citation>
    <scope>NUCLEOTIDE SEQUENCE</scope>
</reference>
<feature type="non-terminal residue" evidence="2">
    <location>
        <position position="397"/>
    </location>
</feature>
<organism evidence="2">
    <name type="scientific">Graphocephala atropunctata</name>
    <dbReference type="NCBI Taxonomy" id="36148"/>
    <lineage>
        <taxon>Eukaryota</taxon>
        <taxon>Metazoa</taxon>
        <taxon>Ecdysozoa</taxon>
        <taxon>Arthropoda</taxon>
        <taxon>Hexapoda</taxon>
        <taxon>Insecta</taxon>
        <taxon>Pterygota</taxon>
        <taxon>Neoptera</taxon>
        <taxon>Paraneoptera</taxon>
        <taxon>Hemiptera</taxon>
        <taxon>Auchenorrhyncha</taxon>
        <taxon>Membracoidea</taxon>
        <taxon>Cicadellidae</taxon>
        <taxon>Cicadellinae</taxon>
        <taxon>Cicadellini</taxon>
        <taxon>Graphocephala</taxon>
    </lineage>
</organism>